<dbReference type="Gene3D" id="3.40.250.10">
    <property type="entry name" value="Rhodanese-like domain"/>
    <property type="match status" value="1"/>
</dbReference>
<evidence type="ECO:0000313" key="2">
    <source>
        <dbReference type="EMBL" id="PPQ32172.1"/>
    </source>
</evidence>
<proteinExistence type="predicted"/>
<reference evidence="2 3" key="1">
    <citation type="journal article" date="2018" name="Arch. Microbiol.">
        <title>New insights into the metabolic potential of the phototrophic purple bacterium Rhodopila globiformis DSM 161(T) from its draft genome sequence and evidence for a vanadium-dependent nitrogenase.</title>
        <authorList>
            <person name="Imhoff J.F."/>
            <person name="Rahn T."/>
            <person name="Kunzel S."/>
            <person name="Neulinger S.C."/>
        </authorList>
    </citation>
    <scope>NUCLEOTIDE SEQUENCE [LARGE SCALE GENOMIC DNA]</scope>
    <source>
        <strain evidence="2 3">DSM 16996</strain>
    </source>
</reference>
<dbReference type="SUPFAM" id="SSF52821">
    <property type="entry name" value="Rhodanese/Cell cycle control phosphatase"/>
    <property type="match status" value="1"/>
</dbReference>
<keyword evidence="3" id="KW-1185">Reference proteome</keyword>
<sequence length="178" mass="19396">MSGRLAMGFLLGLTLAVGAAPAEPPSYRLDDYQSPVPATLNGQPALDVAQARALWDAGQALFLDVLPHAPRPEGLSPATVFVDKPHVSIKGAIWLPDVGRGEVSARTETYFRQALSALTAGDFSRKIVIFCKRDCWMSWNAARRAQSYGYSAVQWFSEGIEGWREADLPTEIVQPYGS</sequence>
<dbReference type="Pfam" id="PF00581">
    <property type="entry name" value="Rhodanese"/>
    <property type="match status" value="1"/>
</dbReference>
<dbReference type="EMBL" id="NHSJ01000043">
    <property type="protein sequence ID" value="PPQ32172.1"/>
    <property type="molecule type" value="Genomic_DNA"/>
</dbReference>
<evidence type="ECO:0000313" key="3">
    <source>
        <dbReference type="Proteomes" id="UP000239089"/>
    </source>
</evidence>
<dbReference type="InterPro" id="IPR001763">
    <property type="entry name" value="Rhodanese-like_dom"/>
</dbReference>
<feature type="domain" description="Rhodanese" evidence="1">
    <location>
        <begin position="89"/>
        <end position="172"/>
    </location>
</feature>
<dbReference type="Proteomes" id="UP000239089">
    <property type="component" value="Unassembled WGS sequence"/>
</dbReference>
<dbReference type="OrthoDB" id="176845at2"/>
<dbReference type="PROSITE" id="PS50206">
    <property type="entry name" value="RHODANESE_3"/>
    <property type="match status" value="1"/>
</dbReference>
<name>A0A2S6NC20_9HYPH</name>
<gene>
    <name evidence="2" type="ORF">CCR94_07075</name>
</gene>
<organism evidence="2 3">
    <name type="scientific">Rhodoblastus sphagnicola</name>
    <dbReference type="NCBI Taxonomy" id="333368"/>
    <lineage>
        <taxon>Bacteria</taxon>
        <taxon>Pseudomonadati</taxon>
        <taxon>Pseudomonadota</taxon>
        <taxon>Alphaproteobacteria</taxon>
        <taxon>Hyphomicrobiales</taxon>
        <taxon>Rhodoblastaceae</taxon>
        <taxon>Rhodoblastus</taxon>
    </lineage>
</organism>
<dbReference type="InterPro" id="IPR022376">
    <property type="entry name" value="PQQ_CXXCW"/>
</dbReference>
<evidence type="ECO:0000259" key="1">
    <source>
        <dbReference type="PROSITE" id="PS50206"/>
    </source>
</evidence>
<dbReference type="AlphaFoldDB" id="A0A2S6NC20"/>
<dbReference type="RefSeq" id="WP_104507170.1">
    <property type="nucleotide sequence ID" value="NZ_JACIGC010000003.1"/>
</dbReference>
<dbReference type="CDD" id="cd00158">
    <property type="entry name" value="RHOD"/>
    <property type="match status" value="1"/>
</dbReference>
<accession>A0A2S6NC20</accession>
<comment type="caution">
    <text evidence="2">The sequence shown here is derived from an EMBL/GenBank/DDBJ whole genome shotgun (WGS) entry which is preliminary data.</text>
</comment>
<protein>
    <recommendedName>
        <fullName evidence="1">Rhodanese domain-containing protein</fullName>
    </recommendedName>
</protein>
<dbReference type="InterPro" id="IPR036873">
    <property type="entry name" value="Rhodanese-like_dom_sf"/>
</dbReference>
<dbReference type="NCBIfam" id="TIGR03865">
    <property type="entry name" value="PQQ_CXXCW"/>
    <property type="match status" value="1"/>
</dbReference>